<gene>
    <name evidence="2" type="ORF">E4V82_21030</name>
</gene>
<protein>
    <submittedName>
        <fullName evidence="2">Uncharacterized protein</fullName>
    </submittedName>
</protein>
<dbReference type="Proteomes" id="UP000342249">
    <property type="component" value="Unassembled WGS sequence"/>
</dbReference>
<dbReference type="AlphaFoldDB" id="A0A5N7J786"/>
<evidence type="ECO:0000313" key="2">
    <source>
        <dbReference type="EMBL" id="MPQ64565.1"/>
    </source>
</evidence>
<sequence length="141" mass="15573">MGRNKISLADKMKKVNELQLQGAKKGQGADAFFKSTIDGASIENTDDSADISTGTYTSPSTDTNPTTVTSTNMDTDTDSVLDSLLKSNEQFVRCVAYLRKDQSDFVKDLSKQLTKKNKGKRIKESEIFRMAMDMLMAAVKK</sequence>
<proteinExistence type="predicted"/>
<comment type="caution">
    <text evidence="2">The sequence shown here is derived from an EMBL/GenBank/DDBJ whole genome shotgun (WGS) entry which is preliminary data.</text>
</comment>
<feature type="region of interest" description="Disordered" evidence="1">
    <location>
        <begin position="44"/>
        <end position="74"/>
    </location>
</feature>
<feature type="compositionally biased region" description="Low complexity" evidence="1">
    <location>
        <begin position="57"/>
        <end position="74"/>
    </location>
</feature>
<evidence type="ECO:0000313" key="3">
    <source>
        <dbReference type="Proteomes" id="UP000342249"/>
    </source>
</evidence>
<dbReference type="RefSeq" id="WP_152753735.1">
    <property type="nucleotide sequence ID" value="NZ_SPSE01000053.1"/>
</dbReference>
<accession>A0A5N7J786</accession>
<reference evidence="2" key="1">
    <citation type="journal article" date="2019" name="Lett. Appl. Microbiol.">
        <title>A case of 'blown pack' spoilage of vacuum-packaged pork likely associated with Clostridium estertheticum in Canada.</title>
        <authorList>
            <person name="Zhang P."/>
            <person name="Ward P."/>
            <person name="McMullen L.M."/>
            <person name="Yang X."/>
        </authorList>
    </citation>
    <scope>NUCLEOTIDE SEQUENCE [LARGE SCALE GENOMIC DNA]</scope>
    <source>
        <strain evidence="2">MA19</strain>
    </source>
</reference>
<organism evidence="2 3">
    <name type="scientific">Clostridium estertheticum</name>
    <dbReference type="NCBI Taxonomy" id="238834"/>
    <lineage>
        <taxon>Bacteria</taxon>
        <taxon>Bacillati</taxon>
        <taxon>Bacillota</taxon>
        <taxon>Clostridia</taxon>
        <taxon>Eubacteriales</taxon>
        <taxon>Clostridiaceae</taxon>
        <taxon>Clostridium</taxon>
    </lineage>
</organism>
<name>A0A5N7J786_9CLOT</name>
<dbReference type="EMBL" id="SPSF01000052">
    <property type="protein sequence ID" value="MPQ64565.1"/>
    <property type="molecule type" value="Genomic_DNA"/>
</dbReference>
<evidence type="ECO:0000256" key="1">
    <source>
        <dbReference type="SAM" id="MobiDB-lite"/>
    </source>
</evidence>